<feature type="compositionally biased region" description="Pro residues" evidence="1">
    <location>
        <begin position="14"/>
        <end position="23"/>
    </location>
</feature>
<protein>
    <submittedName>
        <fullName evidence="3">Pollen-specific leucine-rich repeat extensin-like protein 2</fullName>
    </submittedName>
</protein>
<dbReference type="AlphaFoldDB" id="A0A6P8Z1D9"/>
<accession>A0A6P8Z1D9</accession>
<feature type="region of interest" description="Disordered" evidence="1">
    <location>
        <begin position="97"/>
        <end position="128"/>
    </location>
</feature>
<feature type="compositionally biased region" description="Basic and acidic residues" evidence="1">
    <location>
        <begin position="330"/>
        <end position="343"/>
    </location>
</feature>
<evidence type="ECO:0000256" key="1">
    <source>
        <dbReference type="SAM" id="MobiDB-lite"/>
    </source>
</evidence>
<feature type="compositionally biased region" description="Acidic residues" evidence="1">
    <location>
        <begin position="402"/>
        <end position="418"/>
    </location>
</feature>
<reference evidence="3" key="1">
    <citation type="submission" date="2025-08" db="UniProtKB">
        <authorList>
            <consortium name="RefSeq"/>
        </authorList>
    </citation>
    <scope>IDENTIFICATION</scope>
    <source>
        <tissue evidence="3">Total insect</tissue>
    </source>
</reference>
<evidence type="ECO:0000313" key="3">
    <source>
        <dbReference type="RefSeq" id="XP_034246288.1"/>
    </source>
</evidence>
<dbReference type="InParanoid" id="A0A6P8Z1D9"/>
<gene>
    <name evidence="3" type="primary">LOC117648146</name>
</gene>
<feature type="compositionally biased region" description="Acidic residues" evidence="1">
    <location>
        <begin position="349"/>
        <end position="359"/>
    </location>
</feature>
<feature type="compositionally biased region" description="Basic and acidic residues" evidence="1">
    <location>
        <begin position="360"/>
        <end position="370"/>
    </location>
</feature>
<proteinExistence type="predicted"/>
<feature type="region of interest" description="Disordered" evidence="1">
    <location>
        <begin position="244"/>
        <end position="425"/>
    </location>
</feature>
<dbReference type="Proteomes" id="UP000515158">
    <property type="component" value="Unplaced"/>
</dbReference>
<organism evidence="3">
    <name type="scientific">Thrips palmi</name>
    <name type="common">Melon thrips</name>
    <dbReference type="NCBI Taxonomy" id="161013"/>
    <lineage>
        <taxon>Eukaryota</taxon>
        <taxon>Metazoa</taxon>
        <taxon>Ecdysozoa</taxon>
        <taxon>Arthropoda</taxon>
        <taxon>Hexapoda</taxon>
        <taxon>Insecta</taxon>
        <taxon>Pterygota</taxon>
        <taxon>Neoptera</taxon>
        <taxon>Paraneoptera</taxon>
        <taxon>Thysanoptera</taxon>
        <taxon>Terebrantia</taxon>
        <taxon>Thripoidea</taxon>
        <taxon>Thripidae</taxon>
        <taxon>Thrips</taxon>
    </lineage>
</organism>
<dbReference type="RefSeq" id="XP_034246288.1">
    <property type="nucleotide sequence ID" value="XM_034390397.1"/>
</dbReference>
<feature type="compositionally biased region" description="Polar residues" evidence="1">
    <location>
        <begin position="273"/>
        <end position="284"/>
    </location>
</feature>
<feature type="compositionally biased region" description="Basic residues" evidence="1">
    <location>
        <begin position="371"/>
        <end position="381"/>
    </location>
</feature>
<name>A0A6P8Z1D9_THRPL</name>
<feature type="compositionally biased region" description="Polar residues" evidence="1">
    <location>
        <begin position="112"/>
        <end position="124"/>
    </location>
</feature>
<dbReference type="KEGG" id="tpal:117648146"/>
<dbReference type="GeneID" id="117648146"/>
<feature type="region of interest" description="Disordered" evidence="1">
    <location>
        <begin position="1"/>
        <end position="30"/>
    </location>
</feature>
<evidence type="ECO:0000313" key="2">
    <source>
        <dbReference type="Proteomes" id="UP000515158"/>
    </source>
</evidence>
<keyword evidence="2" id="KW-1185">Reference proteome</keyword>
<sequence>MDPLDLRVLRAPRAPVPERPMPPTQQLMPQVSSIAPTPLDLSRPPPPISIPFSVPPPSFFSIPPPVLYPVQTPAHQRPPHLTIPLFPFPPPPIHNSQPPIATGATGLPGYSRPSTSYYGHQTKPQPGPAAVEEVKPLMKATGENMCGCSHVQERASQQTPKPLPGATGAHRGSNIPLIMTTAEIVGSSSEQEPQPGPAFFGYSCPSTSYYGHQTKPQPGPAAVEEVKPLMKATGENMCGCSHVQERASQQTPKPLPGATGAHRGSNIPLIMTTAENVGSSSEQEPQPGPAFSKKGEPAKPVKKSASNDSSAVPPVAIAGCSRTLRKRKDTGKQDKENEKRFDEILNLLADDDDDDDAEEEVTKGDKESKAPKKGAQPKKGKKVETKAPKQKKLKLSKLLPENESDQDDPEPAEDDDDFEPRKKAKKEVPAAIKFLDRKEDVETICLSEESESDDGETITDTVANLLYESDGMDGVTRQCIIAYFRCYEPEHKSIRRKKLPPLPPVTEEDELLRLINTLQEPIKKKILNLLKEAKLKLNN</sequence>